<dbReference type="GO" id="GO:0016020">
    <property type="term" value="C:membrane"/>
    <property type="evidence" value="ECO:0007669"/>
    <property type="project" value="InterPro"/>
</dbReference>
<gene>
    <name evidence="2" type="ORF">H0A61_02455</name>
</gene>
<protein>
    <recommendedName>
        <fullName evidence="4">Copper transporter</fullName>
    </recommendedName>
</protein>
<feature type="transmembrane region" description="Helical" evidence="1">
    <location>
        <begin position="7"/>
        <end position="29"/>
    </location>
</feature>
<evidence type="ECO:0008006" key="4">
    <source>
        <dbReference type="Google" id="ProtNLM"/>
    </source>
</evidence>
<evidence type="ECO:0000313" key="2">
    <source>
        <dbReference type="EMBL" id="QSQ10063.1"/>
    </source>
</evidence>
<dbReference type="KEGG" id="kme:H0A61_02455"/>
<accession>A0A8A0RP68</accession>
<dbReference type="RefSeq" id="WP_206707386.1">
    <property type="nucleotide sequence ID" value="NZ_CP059066.1"/>
</dbReference>
<reference evidence="2" key="1">
    <citation type="submission" date="2020-07" db="EMBL/GenBank/DDBJ databases">
        <title>Koleobacter methoxysyntrophicus gen. nov., sp. nov., a novel anaerobic bacterium isolated from deep subsurface oil field and proposal of Koleobacterales ord. nov. in the phylum Firmicutes.</title>
        <authorList>
            <person name="Sakamoto S."/>
            <person name="Tamaki H."/>
        </authorList>
    </citation>
    <scope>NUCLEOTIDE SEQUENCE</scope>
    <source>
        <strain evidence="2">NRmbB1</strain>
    </source>
</reference>
<keyword evidence="3" id="KW-1185">Reference proteome</keyword>
<dbReference type="GO" id="GO:0055070">
    <property type="term" value="P:copper ion homeostasis"/>
    <property type="evidence" value="ECO:0007669"/>
    <property type="project" value="InterPro"/>
</dbReference>
<dbReference type="Proteomes" id="UP000662904">
    <property type="component" value="Chromosome"/>
</dbReference>
<dbReference type="InterPro" id="IPR021522">
    <property type="entry name" value="MctB"/>
</dbReference>
<dbReference type="EMBL" id="CP059066">
    <property type="protein sequence ID" value="QSQ10063.1"/>
    <property type="molecule type" value="Genomic_DNA"/>
</dbReference>
<keyword evidence="1" id="KW-0472">Membrane</keyword>
<name>A0A8A0RP68_9FIRM</name>
<dbReference type="Pfam" id="PF11382">
    <property type="entry name" value="MctB"/>
    <property type="match status" value="1"/>
</dbReference>
<keyword evidence="1" id="KW-0812">Transmembrane</keyword>
<sequence length="287" mass="32176">MPINDKFYIVSIITIFLTLGIGIFIGVTITDNDVINEEQKEFIDKLELDFINLRETNRKSMQEIIKLRRQINSIEHFLKNFSEQILGDRLLGKKIALIETNKHNISEEIKAILEMSGAEVIGIIDILPGLSSGILSHTEKNSIENSKVDDKISLVIGQLLEGLFYPDGNKNILQLFQKENLLTVIGNFPQKPDYVILIGGASKEEDYKVTMIDLPIINKLKADKVNVIGAEPSTCNLSYITEYKQANLTTVDNIESILGQISLVLVIEQGIKGNFGIKDSSERLLPY</sequence>
<organism evidence="2 3">
    <name type="scientific">Koleobacter methoxysyntrophicus</name>
    <dbReference type="NCBI Taxonomy" id="2751313"/>
    <lineage>
        <taxon>Bacteria</taxon>
        <taxon>Bacillati</taxon>
        <taxon>Bacillota</taxon>
        <taxon>Clostridia</taxon>
        <taxon>Koleobacterales</taxon>
        <taxon>Koleobacteraceae</taxon>
        <taxon>Koleobacter</taxon>
    </lineage>
</organism>
<evidence type="ECO:0000256" key="1">
    <source>
        <dbReference type="SAM" id="Phobius"/>
    </source>
</evidence>
<proteinExistence type="predicted"/>
<evidence type="ECO:0000313" key="3">
    <source>
        <dbReference type="Proteomes" id="UP000662904"/>
    </source>
</evidence>
<dbReference type="AlphaFoldDB" id="A0A8A0RP68"/>
<keyword evidence="1" id="KW-1133">Transmembrane helix</keyword>